<dbReference type="Pfam" id="PF22725">
    <property type="entry name" value="GFO_IDH_MocA_C3"/>
    <property type="match status" value="1"/>
</dbReference>
<evidence type="ECO:0000313" key="6">
    <source>
        <dbReference type="Proteomes" id="UP000027100"/>
    </source>
</evidence>
<dbReference type="AlphaFoldDB" id="A0A062VJH2"/>
<dbReference type="SUPFAM" id="SSF55347">
    <property type="entry name" value="Glyceraldehyde-3-phosphate dehydrogenase-like, C-terminal domain"/>
    <property type="match status" value="1"/>
</dbReference>
<dbReference type="PANTHER" id="PTHR22604">
    <property type="entry name" value="OXIDOREDUCTASES"/>
    <property type="match status" value="1"/>
</dbReference>
<dbReference type="InterPro" id="IPR055170">
    <property type="entry name" value="GFO_IDH_MocA-like_dom"/>
</dbReference>
<evidence type="ECO:0000259" key="3">
    <source>
        <dbReference type="Pfam" id="PF01408"/>
    </source>
</evidence>
<feature type="domain" description="GFO/IDH/MocA-like oxidoreductase" evidence="4">
    <location>
        <begin position="133"/>
        <end position="248"/>
    </location>
</feature>
<evidence type="ECO:0000256" key="2">
    <source>
        <dbReference type="ARBA" id="ARBA00023002"/>
    </source>
</evidence>
<dbReference type="InterPro" id="IPR036291">
    <property type="entry name" value="NAD(P)-bd_dom_sf"/>
</dbReference>
<dbReference type="OrthoDB" id="9792935at2"/>
<evidence type="ECO:0000313" key="5">
    <source>
        <dbReference type="EMBL" id="KDA00656.1"/>
    </source>
</evidence>
<name>A0A062VJH2_9PROT</name>
<dbReference type="InterPro" id="IPR050984">
    <property type="entry name" value="Gfo/Idh/MocA_domain"/>
</dbReference>
<evidence type="ECO:0000259" key="4">
    <source>
        <dbReference type="Pfam" id="PF22725"/>
    </source>
</evidence>
<keyword evidence="6" id="KW-1185">Reference proteome</keyword>
<dbReference type="Pfam" id="PF01408">
    <property type="entry name" value="GFO_IDH_MocA"/>
    <property type="match status" value="1"/>
</dbReference>
<comment type="similarity">
    <text evidence="1">Belongs to the Gfo/Idh/MocA family.</text>
</comment>
<sequence length="326" mass="35010">MVRIGILGAAKIAPKALIPQVKKRADCSVVAIAARDGARAGAFAGAHGIPEVVESYEALIARPDIDLIYNALPPHRHADLSIAALEAGKHVLCEKPFALNAPEARRMADAAERTGRHLIEAFHYRFHPMFLDILEKVRSGAIGRLCAMKADFSVRIPYAAEELRHRPDLGGGALMDLGCYPLHWLRTVAGSEPRLISARMEEGAAGIDLVTEAELEFPGGVPARLRTSMKPDQKIKAFLAIKGSEGILRATNPIHPSFGNSISIQRGRDVTRYSVGGETTYDYQLAHVLDVIAGRATPLTGGADAVANMAMIDAIYETGGLKPRGT</sequence>
<dbReference type="EMBL" id="ARYM01000001">
    <property type="protein sequence ID" value="KDA00656.1"/>
    <property type="molecule type" value="Genomic_DNA"/>
</dbReference>
<dbReference type="Gene3D" id="3.30.360.10">
    <property type="entry name" value="Dihydrodipicolinate Reductase, domain 2"/>
    <property type="match status" value="1"/>
</dbReference>
<dbReference type="SUPFAM" id="SSF51735">
    <property type="entry name" value="NAD(P)-binding Rossmann-fold domains"/>
    <property type="match status" value="1"/>
</dbReference>
<gene>
    <name evidence="5" type="ORF">HPO_01465</name>
</gene>
<dbReference type="STRING" id="1280954.HPO_01465"/>
<feature type="domain" description="Gfo/Idh/MocA-like oxidoreductase N-terminal" evidence="3">
    <location>
        <begin position="2"/>
        <end position="119"/>
    </location>
</feature>
<dbReference type="InterPro" id="IPR000683">
    <property type="entry name" value="Gfo/Idh/MocA-like_OxRdtase_N"/>
</dbReference>
<dbReference type="RefSeq" id="WP_035593515.1">
    <property type="nucleotide sequence ID" value="NZ_ARYM01000001.1"/>
</dbReference>
<dbReference type="eggNOG" id="COG0673">
    <property type="taxonomic scope" value="Bacteria"/>
</dbReference>
<accession>A0A062VJH2</accession>
<dbReference type="PATRIC" id="fig|1280954.3.peg.301"/>
<protein>
    <submittedName>
        <fullName evidence="5">NAD-binding oxidoreductase</fullName>
    </submittedName>
</protein>
<evidence type="ECO:0000256" key="1">
    <source>
        <dbReference type="ARBA" id="ARBA00010928"/>
    </source>
</evidence>
<dbReference type="GO" id="GO:0000166">
    <property type="term" value="F:nucleotide binding"/>
    <property type="evidence" value="ECO:0007669"/>
    <property type="project" value="InterPro"/>
</dbReference>
<dbReference type="Proteomes" id="UP000027100">
    <property type="component" value="Unassembled WGS sequence"/>
</dbReference>
<proteinExistence type="inferred from homology"/>
<dbReference type="Gene3D" id="3.40.50.720">
    <property type="entry name" value="NAD(P)-binding Rossmann-like Domain"/>
    <property type="match status" value="1"/>
</dbReference>
<keyword evidence="2" id="KW-0560">Oxidoreductase</keyword>
<comment type="caution">
    <text evidence="5">The sequence shown here is derived from an EMBL/GenBank/DDBJ whole genome shotgun (WGS) entry which is preliminary data.</text>
</comment>
<dbReference type="GO" id="GO:0016491">
    <property type="term" value="F:oxidoreductase activity"/>
    <property type="evidence" value="ECO:0007669"/>
    <property type="project" value="UniProtKB-KW"/>
</dbReference>
<reference evidence="5 6" key="1">
    <citation type="journal article" date="2014" name="Antonie Van Leeuwenhoek">
        <title>Hyphomonas beringensis sp. nov. and Hyphomonas chukchiensis sp. nov., isolated from surface seawater of the Bering Sea and Chukchi Sea.</title>
        <authorList>
            <person name="Li C."/>
            <person name="Lai Q."/>
            <person name="Li G."/>
            <person name="Dong C."/>
            <person name="Wang J."/>
            <person name="Liao Y."/>
            <person name="Shao Z."/>
        </authorList>
    </citation>
    <scope>NUCLEOTIDE SEQUENCE [LARGE SCALE GENOMIC DNA]</scope>
    <source>
        <strain evidence="5 6">PS728</strain>
    </source>
</reference>
<organism evidence="5 6">
    <name type="scientific">Hyphomonas polymorpha PS728</name>
    <dbReference type="NCBI Taxonomy" id="1280954"/>
    <lineage>
        <taxon>Bacteria</taxon>
        <taxon>Pseudomonadati</taxon>
        <taxon>Pseudomonadota</taxon>
        <taxon>Alphaproteobacteria</taxon>
        <taxon>Hyphomonadales</taxon>
        <taxon>Hyphomonadaceae</taxon>
        <taxon>Hyphomonas</taxon>
    </lineage>
</organism>
<dbReference type="PANTHER" id="PTHR22604:SF105">
    <property type="entry name" value="TRANS-1,2-DIHYDROBENZENE-1,2-DIOL DEHYDROGENASE"/>
    <property type="match status" value="1"/>
</dbReference>